<feature type="compositionally biased region" description="Pro residues" evidence="1">
    <location>
        <begin position="319"/>
        <end position="328"/>
    </location>
</feature>
<evidence type="ECO:0000313" key="4">
    <source>
        <dbReference type="Proteomes" id="UP000298493"/>
    </source>
</evidence>
<proteinExistence type="predicted"/>
<gene>
    <name evidence="3" type="ORF">E6O75_ATG02508</name>
</gene>
<feature type="transmembrane region" description="Helical" evidence="2">
    <location>
        <begin position="782"/>
        <end position="803"/>
    </location>
</feature>
<feature type="compositionally biased region" description="Low complexity" evidence="1">
    <location>
        <begin position="306"/>
        <end position="318"/>
    </location>
</feature>
<organism evidence="3 4">
    <name type="scientific">Venturia nashicola</name>
    <dbReference type="NCBI Taxonomy" id="86259"/>
    <lineage>
        <taxon>Eukaryota</taxon>
        <taxon>Fungi</taxon>
        <taxon>Dikarya</taxon>
        <taxon>Ascomycota</taxon>
        <taxon>Pezizomycotina</taxon>
        <taxon>Dothideomycetes</taxon>
        <taxon>Pleosporomycetidae</taxon>
        <taxon>Venturiales</taxon>
        <taxon>Venturiaceae</taxon>
        <taxon>Venturia</taxon>
    </lineage>
</organism>
<feature type="compositionally biased region" description="Polar residues" evidence="1">
    <location>
        <begin position="383"/>
        <end position="396"/>
    </location>
</feature>
<evidence type="ECO:0000256" key="2">
    <source>
        <dbReference type="SAM" id="Phobius"/>
    </source>
</evidence>
<feature type="region of interest" description="Disordered" evidence="1">
    <location>
        <begin position="198"/>
        <end position="229"/>
    </location>
</feature>
<feature type="region of interest" description="Disordered" evidence="1">
    <location>
        <begin position="87"/>
        <end position="131"/>
    </location>
</feature>
<keyword evidence="2" id="KW-0812">Transmembrane</keyword>
<feature type="compositionally biased region" description="Polar residues" evidence="1">
    <location>
        <begin position="94"/>
        <end position="108"/>
    </location>
</feature>
<keyword evidence="4" id="KW-1185">Reference proteome</keyword>
<accession>A0A4Z1P590</accession>
<evidence type="ECO:0000313" key="3">
    <source>
        <dbReference type="EMBL" id="TID24143.1"/>
    </source>
</evidence>
<feature type="region of interest" description="Disordered" evidence="1">
    <location>
        <begin position="1"/>
        <end position="31"/>
    </location>
</feature>
<feature type="region of interest" description="Disordered" evidence="1">
    <location>
        <begin position="149"/>
        <end position="184"/>
    </location>
</feature>
<sequence length="835" mass="91937">MLRHDIVLPLGEQYSSGTTKPQTQEASPKDGQLYETDPALVAINLSAHSGFHAVVDNAMRVMTPPPQYSRVEPSRAERPRQLTLTIPDMAQGEALSSASPRSPNTRTSPDIAITQSTETSPVESSPSRGREGRLLDNIIAWKRKHRLGLKSFRRPSSGSRSSSRTTSPQDASPTPPWSPNGTMNEVQELDGHEINMAIPQSPQSRSPDFDWQYETNQQRPQRQLSVSSIIPTPRRFRSVAAPAPQHTLNTSFDADILASQLESLTEDDTRSIHESMISPCSPISPGGGWHGRSLVRSGAVTDRGTSSIHHPISPLSPHSWPPNPPPVTPMLGGRLDKLPRIETSTSQSSKQLRCRPYATRQEEPSPQAVQSLSETDSGKELVVQSNDSSSSRETLLQSFSSPHWEGYQGESPSTIPRIVIDDHAANAPEVATSASGIPVAAESTNQMVQHPPPWVYTARPLKRPSPLAALTGTVLEAALEKILKTTELLRYYYGPEPNVPERHVRVRWKCTCGEDVYDDYFENRPGAAAELEAHLNRVPQCWTNIPTPNQPYRALSLTDAYSPSSSHPSSAGSPVFSQGSNPSPVSSTSSWSSQGSQSPLWDKNVSRQSTRLATNNSYTLNLKPYMETLWLYTCVNEGKWTTKMRHLDVNTSKITSDKDLAIALSALHTQVNRGKRFQFFKLRGLLNIRFVQFELHRNRYADISVSPAVPSLQSGEGSTYEYAPTDLSPPVGSNYLMHLFKHPEDYDDELITYLRTPKRRDRLEIGTGWGLELVEGFLAERVWGAIAGIFLLGSLVFAIVWATRKGADLQGAFGVAGWMVAVAGLVVAWAQAVVS</sequence>
<feature type="compositionally biased region" description="Polar residues" evidence="1">
    <location>
        <begin position="13"/>
        <end position="26"/>
    </location>
</feature>
<feature type="transmembrane region" description="Helical" evidence="2">
    <location>
        <begin position="815"/>
        <end position="834"/>
    </location>
</feature>
<keyword evidence="2" id="KW-1133">Transmembrane helix</keyword>
<reference evidence="3 4" key="1">
    <citation type="submission" date="2019-04" db="EMBL/GenBank/DDBJ databases">
        <title>High contiguity whole genome sequence and gene annotation resource for two Venturia nashicola isolates.</title>
        <authorList>
            <person name="Prokchorchik M."/>
            <person name="Won K."/>
            <person name="Lee Y."/>
            <person name="Choi E.D."/>
            <person name="Segonzac C."/>
            <person name="Sohn K.H."/>
        </authorList>
    </citation>
    <scope>NUCLEOTIDE SEQUENCE [LARGE SCALE GENOMIC DNA]</scope>
    <source>
        <strain evidence="3 4">PRI2</strain>
    </source>
</reference>
<feature type="compositionally biased region" description="Polar residues" evidence="1">
    <location>
        <begin position="213"/>
        <end position="229"/>
    </location>
</feature>
<feature type="compositionally biased region" description="Low complexity" evidence="1">
    <location>
        <begin position="154"/>
        <end position="168"/>
    </location>
</feature>
<evidence type="ECO:0000256" key="1">
    <source>
        <dbReference type="SAM" id="MobiDB-lite"/>
    </source>
</evidence>
<feature type="compositionally biased region" description="Polar residues" evidence="1">
    <location>
        <begin position="342"/>
        <end position="351"/>
    </location>
</feature>
<feature type="region of interest" description="Disordered" evidence="1">
    <location>
        <begin position="558"/>
        <end position="605"/>
    </location>
</feature>
<keyword evidence="2" id="KW-0472">Membrane</keyword>
<dbReference type="Proteomes" id="UP000298493">
    <property type="component" value="Unassembled WGS sequence"/>
</dbReference>
<dbReference type="AlphaFoldDB" id="A0A4Z1P590"/>
<protein>
    <submittedName>
        <fullName evidence="3">Uncharacterized protein</fullName>
    </submittedName>
</protein>
<feature type="compositionally biased region" description="Low complexity" evidence="1">
    <location>
        <begin position="562"/>
        <end position="599"/>
    </location>
</feature>
<feature type="region of interest" description="Disordered" evidence="1">
    <location>
        <begin position="300"/>
        <end position="396"/>
    </location>
</feature>
<feature type="compositionally biased region" description="Low complexity" evidence="1">
    <location>
        <begin position="116"/>
        <end position="127"/>
    </location>
</feature>
<dbReference type="EMBL" id="SNSC02000005">
    <property type="protein sequence ID" value="TID24143.1"/>
    <property type="molecule type" value="Genomic_DNA"/>
</dbReference>
<comment type="caution">
    <text evidence="3">The sequence shown here is derived from an EMBL/GenBank/DDBJ whole genome shotgun (WGS) entry which is preliminary data.</text>
</comment>
<name>A0A4Z1P590_9PEZI</name>